<dbReference type="SUPFAM" id="SSF56672">
    <property type="entry name" value="DNA/RNA polymerases"/>
    <property type="match status" value="1"/>
</dbReference>
<dbReference type="PANTHER" id="PTHR34072">
    <property type="entry name" value="ENZYMATIC POLYPROTEIN-RELATED"/>
    <property type="match status" value="1"/>
</dbReference>
<dbReference type="InterPro" id="IPR041577">
    <property type="entry name" value="RT_RNaseH_2"/>
</dbReference>
<name>A0A5D3BLR6_CUCMM</name>
<feature type="domain" description="Reverse transcriptase/retrotransposon-derived protein RNase H-like" evidence="2">
    <location>
        <begin position="146"/>
        <end position="209"/>
    </location>
</feature>
<feature type="compositionally biased region" description="Polar residues" evidence="1">
    <location>
        <begin position="329"/>
        <end position="340"/>
    </location>
</feature>
<dbReference type="Pfam" id="PF17919">
    <property type="entry name" value="RT_RNaseH_2"/>
    <property type="match status" value="1"/>
</dbReference>
<accession>A0A5D3BLR6</accession>
<dbReference type="PANTHER" id="PTHR34072:SF57">
    <property type="entry name" value="RNA-DIRECTED DNA POLYMERASE"/>
    <property type="match status" value="1"/>
</dbReference>
<evidence type="ECO:0000256" key="1">
    <source>
        <dbReference type="SAM" id="MobiDB-lite"/>
    </source>
</evidence>
<dbReference type="AlphaFoldDB" id="A0A5D3BLR6"/>
<sequence length="388" mass="44610">MCFNVEEVKFNVVNAMKISADNEKNRMIESLGWDYCEEEAYHELYNTEEFFEDEDPSYILEEVNVVSGKKKFEFLDLQPKGFEDMVSTGKVGKHFELNDPSCARDVSKVHDDYLLKVLGEIILEKCEETQLILNWEMFHFMVGEGIVLRHKISNVGLEVNPTKTDLDKVVHPIYYASKTLNKAQENYTTIEKELLSVVFAIQKFGSYIVFDLEIIDRKGIDNQVADHLSHLNNETFQREKKEIKDEFPDEQLLRVEAKESWHADIVNYLISWALSLQIEAIPDIEAMKNGSSSLSPIKRSKPSKRCEASSKEPIPEGFGKKISIKPRTQESSFHSRSIRPNSEKAQRPKRSVTDATLKADEWMKQEESIYHGLSNLEPGMGTMRLDGD</sequence>
<organism evidence="3 4">
    <name type="scientific">Cucumis melo var. makuwa</name>
    <name type="common">Oriental melon</name>
    <dbReference type="NCBI Taxonomy" id="1194695"/>
    <lineage>
        <taxon>Eukaryota</taxon>
        <taxon>Viridiplantae</taxon>
        <taxon>Streptophyta</taxon>
        <taxon>Embryophyta</taxon>
        <taxon>Tracheophyta</taxon>
        <taxon>Spermatophyta</taxon>
        <taxon>Magnoliopsida</taxon>
        <taxon>eudicotyledons</taxon>
        <taxon>Gunneridae</taxon>
        <taxon>Pentapetalae</taxon>
        <taxon>rosids</taxon>
        <taxon>fabids</taxon>
        <taxon>Cucurbitales</taxon>
        <taxon>Cucurbitaceae</taxon>
        <taxon>Benincaseae</taxon>
        <taxon>Cucumis</taxon>
    </lineage>
</organism>
<evidence type="ECO:0000259" key="2">
    <source>
        <dbReference type="Pfam" id="PF17919"/>
    </source>
</evidence>
<dbReference type="Proteomes" id="UP000321947">
    <property type="component" value="Unassembled WGS sequence"/>
</dbReference>
<protein>
    <submittedName>
        <fullName evidence="3">Retrovirus-related Pol polyprotein from transposon 17.6</fullName>
    </submittedName>
</protein>
<gene>
    <name evidence="3" type="ORF">E5676_scaffold562G00610</name>
</gene>
<evidence type="ECO:0000313" key="4">
    <source>
        <dbReference type="Proteomes" id="UP000321947"/>
    </source>
</evidence>
<proteinExistence type="predicted"/>
<feature type="region of interest" description="Disordered" evidence="1">
    <location>
        <begin position="289"/>
        <end position="354"/>
    </location>
</feature>
<comment type="caution">
    <text evidence="3">The sequence shown here is derived from an EMBL/GenBank/DDBJ whole genome shotgun (WGS) entry which is preliminary data.</text>
</comment>
<dbReference type="InterPro" id="IPR043502">
    <property type="entry name" value="DNA/RNA_pol_sf"/>
</dbReference>
<feature type="compositionally biased region" description="Basic and acidic residues" evidence="1">
    <location>
        <begin position="304"/>
        <end position="314"/>
    </location>
</feature>
<dbReference type="EMBL" id="SSTD01017617">
    <property type="protein sequence ID" value="TYJ99671.1"/>
    <property type="molecule type" value="Genomic_DNA"/>
</dbReference>
<reference evidence="3 4" key="1">
    <citation type="submission" date="2019-08" db="EMBL/GenBank/DDBJ databases">
        <title>Draft genome sequences of two oriental melons (Cucumis melo L. var makuwa).</title>
        <authorList>
            <person name="Kwon S.-Y."/>
        </authorList>
    </citation>
    <scope>NUCLEOTIDE SEQUENCE [LARGE SCALE GENOMIC DNA]</scope>
    <source>
        <strain evidence="4">cv. Chang Bougi</strain>
        <tissue evidence="3">Leaf</tissue>
    </source>
</reference>
<evidence type="ECO:0000313" key="3">
    <source>
        <dbReference type="EMBL" id="TYJ99671.1"/>
    </source>
</evidence>